<dbReference type="InterPro" id="IPR050086">
    <property type="entry name" value="MetN_ABC_transporter-like"/>
</dbReference>
<dbReference type="EMBL" id="CAMXCH010000002">
    <property type="protein sequence ID" value="CAI3940779.1"/>
    <property type="molecule type" value="Genomic_DNA"/>
</dbReference>
<keyword evidence="2" id="KW-1003">Cell membrane</keyword>
<dbReference type="InterPro" id="IPR045865">
    <property type="entry name" value="ACT-like_dom_sf"/>
</dbReference>
<dbReference type="InterPro" id="IPR003439">
    <property type="entry name" value="ABC_transporter-like_ATP-bd"/>
</dbReference>
<organism evidence="9 10">
    <name type="scientific">Commensalibacter papalotli</name>
    <name type="common">ex Botero et al. 2024</name>
    <dbReference type="NCBI Taxonomy" id="2972766"/>
    <lineage>
        <taxon>Bacteria</taxon>
        <taxon>Pseudomonadati</taxon>
        <taxon>Pseudomonadota</taxon>
        <taxon>Alphaproteobacteria</taxon>
        <taxon>Acetobacterales</taxon>
        <taxon>Acetobacteraceae</taxon>
    </lineage>
</organism>
<dbReference type="Proteomes" id="UP001154272">
    <property type="component" value="Unassembled WGS sequence"/>
</dbReference>
<evidence type="ECO:0000256" key="5">
    <source>
        <dbReference type="ARBA" id="ARBA00022967"/>
    </source>
</evidence>
<keyword evidence="4" id="KW-0067">ATP-binding</keyword>
<evidence type="ECO:0000256" key="3">
    <source>
        <dbReference type="ARBA" id="ARBA00022741"/>
    </source>
</evidence>
<keyword evidence="7" id="KW-0472">Membrane</keyword>
<dbReference type="InterPro" id="IPR027417">
    <property type="entry name" value="P-loop_NTPase"/>
</dbReference>
<dbReference type="PANTHER" id="PTHR43166">
    <property type="entry name" value="AMINO ACID IMPORT ATP-BINDING PROTEIN"/>
    <property type="match status" value="1"/>
</dbReference>
<name>A0ABM9HNQ3_9PROT</name>
<evidence type="ECO:0000313" key="9">
    <source>
        <dbReference type="EMBL" id="CAI3940779.1"/>
    </source>
</evidence>
<protein>
    <submittedName>
        <fullName evidence="9">ATPase component (AbcC) (PDB:6CVL)</fullName>
    </submittedName>
</protein>
<evidence type="ECO:0000256" key="7">
    <source>
        <dbReference type="ARBA" id="ARBA00023136"/>
    </source>
</evidence>
<evidence type="ECO:0000259" key="8">
    <source>
        <dbReference type="PROSITE" id="PS50893"/>
    </source>
</evidence>
<dbReference type="SMART" id="SM00930">
    <property type="entry name" value="NIL"/>
    <property type="match status" value="1"/>
</dbReference>
<feature type="domain" description="ABC transporter" evidence="8">
    <location>
        <begin position="14"/>
        <end position="249"/>
    </location>
</feature>
<keyword evidence="5" id="KW-1278">Translocase</keyword>
<evidence type="ECO:0000256" key="6">
    <source>
        <dbReference type="ARBA" id="ARBA00022970"/>
    </source>
</evidence>
<keyword evidence="3" id="KW-0547">Nucleotide-binding</keyword>
<dbReference type="RefSeq" id="WP_034336205.1">
    <property type="nucleotide sequence ID" value="NZ_CAMXCH010000002.1"/>
</dbReference>
<dbReference type="Gene3D" id="3.40.50.300">
    <property type="entry name" value="P-loop containing nucleotide triphosphate hydrolases"/>
    <property type="match status" value="1"/>
</dbReference>
<dbReference type="SUPFAM" id="SSF55021">
    <property type="entry name" value="ACT-like"/>
    <property type="match status" value="1"/>
</dbReference>
<dbReference type="PANTHER" id="PTHR43166:SF30">
    <property type="entry name" value="METHIONINE IMPORT ATP-BINDING PROTEIN METN"/>
    <property type="match status" value="1"/>
</dbReference>
<sequence length="351" mass="38300">MTLPSTTPLDTPVVEFEDVCRNFGNHVALSHLSFSVKKGEIMGIIGHSGAGKTTLLRCLAGLERPDTGKVKIEGKDIANLPRKELLPLQQRIGLVFQHFNLISNQTVLKNIALPLKIAGISKEKRLKKAQELLNLVGLPDKADNYPAQLSGGQKQRVGIARALAADPALLLCDEATSALDPETTRSIIDLLLQINKQLNLTIVLITHEMSVIRLLADQVIVLQGGKIIEEGPVTHVFSHPKAETTKQLLTEEQPSLPQSIISQLRDTPQANDYGILHVIMLGNVVRKPLIADLQKEYSISASLLEGSISHIRETPIGTSFLAVRAEDCDKTMKALTLMGVESVERVGYVSF</sequence>
<comment type="caution">
    <text evidence="9">The sequence shown here is derived from an EMBL/GenBank/DDBJ whole genome shotgun (WGS) entry which is preliminary data.</text>
</comment>
<gene>
    <name evidence="9" type="ORF">R83534S58_LOCUS1111</name>
</gene>
<evidence type="ECO:0000256" key="4">
    <source>
        <dbReference type="ARBA" id="ARBA00022840"/>
    </source>
</evidence>
<accession>A0ABM9HNQ3</accession>
<dbReference type="PROSITE" id="PS00211">
    <property type="entry name" value="ABC_TRANSPORTER_1"/>
    <property type="match status" value="1"/>
</dbReference>
<keyword evidence="6" id="KW-0029">Amino-acid transport</keyword>
<evidence type="ECO:0000256" key="1">
    <source>
        <dbReference type="ARBA" id="ARBA00022448"/>
    </source>
</evidence>
<reference evidence="9" key="1">
    <citation type="submission" date="2022-10" db="EMBL/GenBank/DDBJ databases">
        <authorList>
            <person name="Botero Cardona J."/>
        </authorList>
    </citation>
    <scope>NUCLEOTIDE SEQUENCE</scope>
    <source>
        <strain evidence="9">R-83534</strain>
    </source>
</reference>
<dbReference type="InterPro" id="IPR018449">
    <property type="entry name" value="NIL_domain"/>
</dbReference>
<dbReference type="InterPro" id="IPR003593">
    <property type="entry name" value="AAA+_ATPase"/>
</dbReference>
<keyword evidence="10" id="KW-1185">Reference proteome</keyword>
<dbReference type="Pfam" id="PF09383">
    <property type="entry name" value="NIL"/>
    <property type="match status" value="1"/>
</dbReference>
<dbReference type="Gene3D" id="3.30.70.260">
    <property type="match status" value="1"/>
</dbReference>
<proteinExistence type="predicted"/>
<dbReference type="Pfam" id="PF00005">
    <property type="entry name" value="ABC_tran"/>
    <property type="match status" value="1"/>
</dbReference>
<evidence type="ECO:0000256" key="2">
    <source>
        <dbReference type="ARBA" id="ARBA00022475"/>
    </source>
</evidence>
<dbReference type="SMART" id="SM00382">
    <property type="entry name" value="AAA"/>
    <property type="match status" value="1"/>
</dbReference>
<evidence type="ECO:0000313" key="10">
    <source>
        <dbReference type="Proteomes" id="UP001154272"/>
    </source>
</evidence>
<dbReference type="PROSITE" id="PS50893">
    <property type="entry name" value="ABC_TRANSPORTER_2"/>
    <property type="match status" value="1"/>
</dbReference>
<keyword evidence="1" id="KW-0813">Transport</keyword>
<dbReference type="SUPFAM" id="SSF52540">
    <property type="entry name" value="P-loop containing nucleoside triphosphate hydrolases"/>
    <property type="match status" value="1"/>
</dbReference>
<dbReference type="InterPro" id="IPR017871">
    <property type="entry name" value="ABC_transporter-like_CS"/>
</dbReference>